<evidence type="ECO:0000256" key="6">
    <source>
        <dbReference type="ARBA" id="ARBA00038076"/>
    </source>
</evidence>
<feature type="signal peptide" evidence="9">
    <location>
        <begin position="1"/>
        <end position="31"/>
    </location>
</feature>
<evidence type="ECO:0000256" key="1">
    <source>
        <dbReference type="ARBA" id="ARBA00004651"/>
    </source>
</evidence>
<dbReference type="EMBL" id="JACEQY010000001">
    <property type="protein sequence ID" value="MBA4860052.1"/>
    <property type="molecule type" value="Genomic_DNA"/>
</dbReference>
<evidence type="ECO:0000313" key="11">
    <source>
        <dbReference type="EMBL" id="MBA4860052.1"/>
    </source>
</evidence>
<evidence type="ECO:0000256" key="2">
    <source>
        <dbReference type="ARBA" id="ARBA00022475"/>
    </source>
</evidence>
<evidence type="ECO:0000256" key="3">
    <source>
        <dbReference type="ARBA" id="ARBA00022692"/>
    </source>
</evidence>
<evidence type="ECO:0000256" key="7">
    <source>
        <dbReference type="SAM" id="MobiDB-lite"/>
    </source>
</evidence>
<dbReference type="PANTHER" id="PTHR30572:SF4">
    <property type="entry name" value="ABC TRANSPORTER PERMEASE YTRF"/>
    <property type="match status" value="1"/>
</dbReference>
<keyword evidence="2" id="KW-1003">Cell membrane</keyword>
<feature type="transmembrane region" description="Helical" evidence="8">
    <location>
        <begin position="429"/>
        <end position="453"/>
    </location>
</feature>
<feature type="domain" description="ABC3 transporter permease C-terminal" evidence="10">
    <location>
        <begin position="1014"/>
        <end position="1132"/>
    </location>
</feature>
<dbReference type="InterPro" id="IPR050250">
    <property type="entry name" value="Macrolide_Exporter_MacB"/>
</dbReference>
<dbReference type="AlphaFoldDB" id="A0A7W2CVW3"/>
<dbReference type="RefSeq" id="WP_181862225.1">
    <property type="nucleotide sequence ID" value="NZ_JACEQY010000001.1"/>
</dbReference>
<organism evidence="11 12">
    <name type="scientific">Streptomyces himalayensis subsp. aureolus</name>
    <dbReference type="NCBI Taxonomy" id="2758039"/>
    <lineage>
        <taxon>Bacteria</taxon>
        <taxon>Bacillati</taxon>
        <taxon>Actinomycetota</taxon>
        <taxon>Actinomycetes</taxon>
        <taxon>Kitasatosporales</taxon>
        <taxon>Streptomycetaceae</taxon>
        <taxon>Streptomyces</taxon>
        <taxon>Streptomyces himalayensis</taxon>
    </lineage>
</organism>
<evidence type="ECO:0000259" key="10">
    <source>
        <dbReference type="Pfam" id="PF02687"/>
    </source>
</evidence>
<dbReference type="Proteomes" id="UP000586976">
    <property type="component" value="Unassembled WGS sequence"/>
</dbReference>
<feature type="transmembrane region" description="Helical" evidence="8">
    <location>
        <begin position="1011"/>
        <end position="1032"/>
    </location>
</feature>
<dbReference type="Pfam" id="PF02687">
    <property type="entry name" value="FtsX"/>
    <property type="match status" value="2"/>
</dbReference>
<evidence type="ECO:0000256" key="9">
    <source>
        <dbReference type="SAM" id="SignalP"/>
    </source>
</evidence>
<keyword evidence="12" id="KW-1185">Reference proteome</keyword>
<comment type="caution">
    <text evidence="11">The sequence shown here is derived from an EMBL/GenBank/DDBJ whole genome shotgun (WGS) entry which is preliminary data.</text>
</comment>
<keyword evidence="9" id="KW-0732">Signal</keyword>
<dbReference type="InterPro" id="IPR003838">
    <property type="entry name" value="ABC3_permease_C"/>
</dbReference>
<keyword evidence="4 8" id="KW-1133">Transmembrane helix</keyword>
<name>A0A7W2CVW3_9ACTN</name>
<feature type="chain" id="PRO_5031061105" evidence="9">
    <location>
        <begin position="32"/>
        <end position="1146"/>
    </location>
</feature>
<feature type="transmembrane region" description="Helical" evidence="8">
    <location>
        <begin position="394"/>
        <end position="417"/>
    </location>
</feature>
<evidence type="ECO:0000256" key="5">
    <source>
        <dbReference type="ARBA" id="ARBA00023136"/>
    </source>
</evidence>
<comment type="subcellular location">
    <subcellularLocation>
        <location evidence="1">Cell membrane</location>
        <topology evidence="1">Multi-pass membrane protein</topology>
    </subcellularLocation>
</comment>
<reference evidence="11 12" key="1">
    <citation type="submission" date="2020-07" db="EMBL/GenBank/DDBJ databases">
        <title>Streptomyces isolated from Indian soil.</title>
        <authorList>
            <person name="Mandal S."/>
            <person name="Maiti P.K."/>
        </authorList>
    </citation>
    <scope>NUCLEOTIDE SEQUENCE [LARGE SCALE GENOMIC DNA]</scope>
    <source>
        <strain evidence="11 12">PSKA54</strain>
    </source>
</reference>
<feature type="transmembrane region" description="Helical" evidence="8">
    <location>
        <begin position="537"/>
        <end position="557"/>
    </location>
</feature>
<protein>
    <submittedName>
        <fullName evidence="11">FtsX-like permease family protein</fullName>
    </submittedName>
</protein>
<proteinExistence type="inferred from homology"/>
<feature type="transmembrane region" description="Helical" evidence="8">
    <location>
        <begin position="1065"/>
        <end position="1091"/>
    </location>
</feature>
<evidence type="ECO:0000256" key="4">
    <source>
        <dbReference type="ARBA" id="ARBA00022989"/>
    </source>
</evidence>
<evidence type="ECO:0000313" key="12">
    <source>
        <dbReference type="Proteomes" id="UP000586976"/>
    </source>
</evidence>
<keyword evidence="3 8" id="KW-0812">Transmembrane</keyword>
<feature type="transmembrane region" description="Helical" evidence="8">
    <location>
        <begin position="480"/>
        <end position="500"/>
    </location>
</feature>
<feature type="region of interest" description="Disordered" evidence="7">
    <location>
        <begin position="786"/>
        <end position="805"/>
    </location>
</feature>
<accession>A0A7W2CVW3</accession>
<evidence type="ECO:0000256" key="8">
    <source>
        <dbReference type="SAM" id="Phobius"/>
    </source>
</evidence>
<feature type="transmembrane region" description="Helical" evidence="8">
    <location>
        <begin position="300"/>
        <end position="322"/>
    </location>
</feature>
<sequence length="1146" mass="116470">MTGFLLLRVRGHRLLLAAALLAVLLTTSVLAALTAFSGSVGDAALRNTLRGRAAASASLVISANVPPDQRDAAREAAVRGARETFAGLPVSVRKLERSGPYALPRSLQDADARAGEPDLTLFAALDRSRIRLVAGTLPGPAPKARTAPVPVALPEAAADRLKLRPGERITLIDRLGGASVKARVTGVYRPADSTDPYWQLDTLGGRGVRTVHFTTYGPLLADLSVLASGRTSAGTTGWVAAADYRTLTTDGMDALREASVRGPEVLRRDPAFDSGATVHTALPDVLDQTGRALLVSRSTLMIVSVQLVLLAGYALLLVARLLDSERAGETDLLRARGGSRRRIAGLAALEALLLAVPAAACAALLSGPLVRLLARWSSLDGIGPRLGDAPAAQVWLVAGGVAVCCAAAVVAPALAATAGGPLRLRRLRAAALGAPVRAGADVGLLLIAGVAYWQLDRQTGSFGGGALSRDREGGLGIDPLLVAAPALTLLAGAVLTLRLLPIAARLAERRAAGGRGLPAALAGWQFSRRPLRGAGPVLLLVLAVTTGMLAIGQSASWSRSQGDQADFGTGASVRVLDGRPVGPGQTGLYASLPGVRDAAPAHRTTADLSGGRTATVLALDTAHAREGMLMRGDLADEPVERLLRAVAPREQAPPGPAVLLPDGARRLALDLRITDEGAETGRSRSGLAPLVTVVVEDRYGIAYRLSAGEIPVDGRVHRVTLELDVSASGSRAAPAGPLRVTGLQLDGAVPAEGAEQHRLTVERMLSTGSDGAARPVVAPAGVRWQGSRTETGNGEAHPPTALGPVASATAPLTVSYTTGVADGTDESSSDQPAFTVRVDVARDAPPAEIAAVATQGFLRAAGAERGDSIDVTVAGERLRVRIVRSVEELPTTGAGAAWAGAAWAGAAWAGSAAGAGAGSAAAAEAGAADGAAADGGALLLDLRAVNAALAHRASTPLAPDEWWLSAAPGGAAQVASALRARPDIEQDQVLVRDEAAAELLGDPLGAGPRSALMAVAVAAASLAAGGFAVSAAGARRERSAEFAVLRALGAAHRDLARLVAVEQSLLIGAGLLAGLGLGTALTRAVVPLIVLTPQAARPVPELLVELPASQVALLLGGVAALPLLITALSAVRRADPAVTLRHQGDD</sequence>
<feature type="transmembrane region" description="Helical" evidence="8">
    <location>
        <begin position="343"/>
        <end position="374"/>
    </location>
</feature>
<keyword evidence="5 8" id="KW-0472">Membrane</keyword>
<comment type="similarity">
    <text evidence="6">Belongs to the ABC-4 integral membrane protein family.</text>
</comment>
<dbReference type="PANTHER" id="PTHR30572">
    <property type="entry name" value="MEMBRANE COMPONENT OF TRANSPORTER-RELATED"/>
    <property type="match status" value="1"/>
</dbReference>
<feature type="domain" description="ABC3 transporter permease C-terminal" evidence="10">
    <location>
        <begin position="301"/>
        <end position="417"/>
    </location>
</feature>
<feature type="transmembrane region" description="Helical" evidence="8">
    <location>
        <begin position="1111"/>
        <end position="1131"/>
    </location>
</feature>
<gene>
    <name evidence="11" type="ORF">H1V43_01405</name>
</gene>
<dbReference type="GO" id="GO:0022857">
    <property type="term" value="F:transmembrane transporter activity"/>
    <property type="evidence" value="ECO:0007669"/>
    <property type="project" value="TreeGrafter"/>
</dbReference>
<dbReference type="GO" id="GO:0005886">
    <property type="term" value="C:plasma membrane"/>
    <property type="evidence" value="ECO:0007669"/>
    <property type="project" value="UniProtKB-SubCell"/>
</dbReference>